<dbReference type="Gene3D" id="2.50.20.10">
    <property type="entry name" value="Lipoprotein localisation LolA/LolB/LppX"/>
    <property type="match status" value="1"/>
</dbReference>
<dbReference type="Pfam" id="PF03548">
    <property type="entry name" value="LolA"/>
    <property type="match status" value="1"/>
</dbReference>
<dbReference type="AlphaFoldDB" id="A0A1C0B5J3"/>
<dbReference type="InterPro" id="IPR029046">
    <property type="entry name" value="LolA/LolB/LppX"/>
</dbReference>
<accession>A0A1C0B5J3</accession>
<gene>
    <name evidence="2" type="primary">lolA</name>
    <name evidence="2" type="ORF">AAX29_01689</name>
</gene>
<name>A0A1C0B5J3_9BACT</name>
<dbReference type="PANTHER" id="PTHR35869">
    <property type="entry name" value="OUTER-MEMBRANE LIPOPROTEIN CARRIER PROTEIN"/>
    <property type="match status" value="1"/>
</dbReference>
<keyword evidence="1" id="KW-0732">Signal</keyword>
<organism evidence="2 3">
    <name type="scientific">Aliarcobacter thereius</name>
    <dbReference type="NCBI Taxonomy" id="544718"/>
    <lineage>
        <taxon>Bacteria</taxon>
        <taxon>Pseudomonadati</taxon>
        <taxon>Campylobacterota</taxon>
        <taxon>Epsilonproteobacteria</taxon>
        <taxon>Campylobacterales</taxon>
        <taxon>Arcobacteraceae</taxon>
        <taxon>Aliarcobacter</taxon>
    </lineage>
</organism>
<evidence type="ECO:0000256" key="1">
    <source>
        <dbReference type="ARBA" id="ARBA00022729"/>
    </source>
</evidence>
<dbReference type="Proteomes" id="UP000093281">
    <property type="component" value="Unassembled WGS sequence"/>
</dbReference>
<comment type="caution">
    <text evidence="2">The sequence shown here is derived from an EMBL/GenBank/DDBJ whole genome shotgun (WGS) entry which is preliminary data.</text>
</comment>
<dbReference type="EMBL" id="LCUJ01000007">
    <property type="protein sequence ID" value="OCL98170.1"/>
    <property type="molecule type" value="Genomic_DNA"/>
</dbReference>
<dbReference type="STRING" id="544718.AAX25_01455"/>
<dbReference type="RefSeq" id="WP_066186961.1">
    <property type="nucleotide sequence ID" value="NZ_LCUJ01000007.1"/>
</dbReference>
<evidence type="ECO:0000313" key="3">
    <source>
        <dbReference type="Proteomes" id="UP000093281"/>
    </source>
</evidence>
<dbReference type="InterPro" id="IPR004564">
    <property type="entry name" value="OM_lipoprot_carrier_LolA-like"/>
</dbReference>
<dbReference type="SUPFAM" id="SSF89392">
    <property type="entry name" value="Prokaryotic lipoproteins and lipoprotein localization factors"/>
    <property type="match status" value="1"/>
</dbReference>
<sequence>MFYRTLIIMLFIINFSQASVNELKNLKTLQANFIQTIDSSNGTKIEYRGYLYIKNSGKILWSYKEPILKNVFVDGKIVIIDEPELEQAIYTNLENQVDILKLLNDAKHIKDNLYKTTIENIEYDIILNNKKIDKISYKDELENNIEIRLENTIYDEDINDNIFIFILPSNYDLIRK</sequence>
<dbReference type="PANTHER" id="PTHR35869:SF1">
    <property type="entry name" value="OUTER-MEMBRANE LIPOPROTEIN CARRIER PROTEIN"/>
    <property type="match status" value="1"/>
</dbReference>
<protein>
    <submittedName>
        <fullName evidence="2">Outer-membrane lipoprotein carrier protein</fullName>
    </submittedName>
</protein>
<reference evidence="3" key="1">
    <citation type="submission" date="2015-05" db="EMBL/GenBank/DDBJ databases">
        <authorList>
            <person name="Rovetto F."/>
            <person name="Cocolin L."/>
            <person name="Illeghems K."/>
            <person name="Van Nieuwerburgh F."/>
            <person name="Houf K."/>
        </authorList>
    </citation>
    <scope>NUCLEOTIDE SEQUENCE [LARGE SCALE GENOMIC DNA]</scope>
    <source>
        <strain evidence="3">DU22</strain>
    </source>
</reference>
<keyword evidence="2" id="KW-0449">Lipoprotein</keyword>
<dbReference type="CDD" id="cd16325">
    <property type="entry name" value="LolA"/>
    <property type="match status" value="1"/>
</dbReference>
<evidence type="ECO:0000313" key="2">
    <source>
        <dbReference type="EMBL" id="OCL98170.1"/>
    </source>
</evidence>
<dbReference type="NCBIfam" id="NF000663">
    <property type="entry name" value="PRK00031.2-1"/>
    <property type="match status" value="1"/>
</dbReference>
<dbReference type="OrthoDB" id="5339202at2"/>
<proteinExistence type="predicted"/>